<comment type="catalytic activity">
    <reaction evidence="1">
        <text>Hydrolyzes the link between N-acetylmuramoyl residues and L-amino acid residues in certain cell-wall glycopeptides.</text>
        <dbReference type="EC" id="3.5.1.28"/>
    </reaction>
</comment>
<name>A0ABT3WVG7_9BACL</name>
<dbReference type="InterPro" id="IPR036505">
    <property type="entry name" value="Amidase/PGRP_sf"/>
</dbReference>
<gene>
    <name evidence="6" type="ORF">OS242_01425</name>
</gene>
<protein>
    <recommendedName>
        <fullName evidence="2">N-acetylmuramoyl-L-alanine amidase</fullName>
        <ecNumber evidence="2">3.5.1.28</ecNumber>
    </recommendedName>
</protein>
<accession>A0ABT3WVG7</accession>
<dbReference type="RefSeq" id="WP_267149870.1">
    <property type="nucleotide sequence ID" value="NZ_JAPMLT010000001.1"/>
</dbReference>
<organism evidence="6 7">
    <name type="scientific">Tumebacillus lacus</name>
    <dbReference type="NCBI Taxonomy" id="2995335"/>
    <lineage>
        <taxon>Bacteria</taxon>
        <taxon>Bacillati</taxon>
        <taxon>Bacillota</taxon>
        <taxon>Bacilli</taxon>
        <taxon>Bacillales</taxon>
        <taxon>Alicyclobacillaceae</taxon>
        <taxon>Tumebacillus</taxon>
    </lineage>
</organism>
<dbReference type="Pfam" id="PF01510">
    <property type="entry name" value="Amidase_2"/>
    <property type="match status" value="1"/>
</dbReference>
<comment type="caution">
    <text evidence="6">The sequence shown here is derived from an EMBL/GenBank/DDBJ whole genome shotgun (WGS) entry which is preliminary data.</text>
</comment>
<evidence type="ECO:0000256" key="4">
    <source>
        <dbReference type="ARBA" id="ARBA00023316"/>
    </source>
</evidence>
<keyword evidence="3" id="KW-0378">Hydrolase</keyword>
<dbReference type="InterPro" id="IPR002502">
    <property type="entry name" value="Amidase_domain"/>
</dbReference>
<sequence length="267" mass="29709">MSLPVNTAYITHPANRSNRKRTETRYLVLHETVSNADARRQLNYFNTGDRGANCHVFIDWKEVLVTLPLDEVGWHVGPKANAFTEGVELCRAANAADFKKQWDGAVEWFTYRCQVYGRGTDMILSHHEVGKKFGGTDHTDPDEYFAMFGKTVNDFRNAVAAELAKNTAPAASLKIAPDAAREAILQMQSLTRTADKDARIAYNYAANAARKGAQITVEQVLGVPQREDAERVCDILGDLWHLTDRADVRVAYSVMADALRDATGLPH</sequence>
<dbReference type="PANTHER" id="PTHR30417">
    <property type="entry name" value="N-ACETYLMURAMOYL-L-ALANINE AMIDASE AMID"/>
    <property type="match status" value="1"/>
</dbReference>
<dbReference type="SMART" id="SM00644">
    <property type="entry name" value="Ami_2"/>
    <property type="match status" value="1"/>
</dbReference>
<keyword evidence="7" id="KW-1185">Reference proteome</keyword>
<keyword evidence="4" id="KW-0961">Cell wall biogenesis/degradation</keyword>
<dbReference type="Proteomes" id="UP001208017">
    <property type="component" value="Unassembled WGS sequence"/>
</dbReference>
<dbReference type="InterPro" id="IPR051206">
    <property type="entry name" value="NAMLAA_amidase_2"/>
</dbReference>
<reference evidence="6 7" key="1">
    <citation type="submission" date="2022-11" db="EMBL/GenBank/DDBJ databases">
        <title>Study of microbial diversity in lake waters.</title>
        <authorList>
            <person name="Zhang J."/>
        </authorList>
    </citation>
    <scope>NUCLEOTIDE SEQUENCE [LARGE SCALE GENOMIC DNA]</scope>
    <source>
        <strain evidence="6 7">DT12</strain>
    </source>
</reference>
<feature type="domain" description="N-acetylmuramoyl-L-alanine amidase" evidence="5">
    <location>
        <begin position="14"/>
        <end position="142"/>
    </location>
</feature>
<proteinExistence type="predicted"/>
<dbReference type="Gene3D" id="3.40.80.10">
    <property type="entry name" value="Peptidoglycan recognition protein-like"/>
    <property type="match status" value="1"/>
</dbReference>
<evidence type="ECO:0000259" key="5">
    <source>
        <dbReference type="SMART" id="SM00644"/>
    </source>
</evidence>
<evidence type="ECO:0000256" key="1">
    <source>
        <dbReference type="ARBA" id="ARBA00001561"/>
    </source>
</evidence>
<evidence type="ECO:0000256" key="2">
    <source>
        <dbReference type="ARBA" id="ARBA00011901"/>
    </source>
</evidence>
<dbReference type="PANTHER" id="PTHR30417:SF1">
    <property type="entry name" value="N-ACETYLMURAMOYL-L-ALANINE AMIDASE AMID"/>
    <property type="match status" value="1"/>
</dbReference>
<evidence type="ECO:0000256" key="3">
    <source>
        <dbReference type="ARBA" id="ARBA00022801"/>
    </source>
</evidence>
<evidence type="ECO:0000313" key="7">
    <source>
        <dbReference type="Proteomes" id="UP001208017"/>
    </source>
</evidence>
<dbReference type="EMBL" id="JAPMLT010000001">
    <property type="protein sequence ID" value="MCX7568629.1"/>
    <property type="molecule type" value="Genomic_DNA"/>
</dbReference>
<dbReference type="CDD" id="cd06583">
    <property type="entry name" value="PGRP"/>
    <property type="match status" value="1"/>
</dbReference>
<dbReference type="SUPFAM" id="SSF55846">
    <property type="entry name" value="N-acetylmuramoyl-L-alanine amidase-like"/>
    <property type="match status" value="1"/>
</dbReference>
<evidence type="ECO:0000313" key="6">
    <source>
        <dbReference type="EMBL" id="MCX7568629.1"/>
    </source>
</evidence>
<dbReference type="EC" id="3.5.1.28" evidence="2"/>